<dbReference type="OrthoDB" id="2469999at2"/>
<evidence type="ECO:0000313" key="2">
    <source>
        <dbReference type="Proteomes" id="UP000076567"/>
    </source>
</evidence>
<dbReference type="Proteomes" id="UP000076567">
    <property type="component" value="Unassembled WGS sequence"/>
</dbReference>
<gene>
    <name evidence="1" type="ORF">AWM68_17640</name>
</gene>
<evidence type="ECO:0000313" key="1">
    <source>
        <dbReference type="EMBL" id="KZE67994.1"/>
    </source>
</evidence>
<dbReference type="EMBL" id="LRFC01000006">
    <property type="protein sequence ID" value="KZE67994.1"/>
    <property type="molecule type" value="Genomic_DNA"/>
</dbReference>
<proteinExistence type="predicted"/>
<comment type="caution">
    <text evidence="1">The sequence shown here is derived from an EMBL/GenBank/DDBJ whole genome shotgun (WGS) entry which is preliminary data.</text>
</comment>
<dbReference type="AlphaFoldDB" id="A0A163S259"/>
<accession>A0A163S259</accession>
<reference evidence="2" key="1">
    <citation type="submission" date="2016-01" db="EMBL/GenBank/DDBJ databases">
        <title>Draft genome of Chromobacterium sp. F49.</title>
        <authorList>
            <person name="Hong K.W."/>
        </authorList>
    </citation>
    <scope>NUCLEOTIDE SEQUENCE [LARGE SCALE GENOMIC DNA]</scope>
    <source>
        <strain evidence="2">P7IIIA</strain>
    </source>
</reference>
<name>A0A163S259_9BACL</name>
<protein>
    <submittedName>
        <fullName evidence="1">Uncharacterized protein</fullName>
    </submittedName>
</protein>
<organism evidence="1 2">
    <name type="scientific">Fictibacillus phosphorivorans</name>
    <dbReference type="NCBI Taxonomy" id="1221500"/>
    <lineage>
        <taxon>Bacteria</taxon>
        <taxon>Bacillati</taxon>
        <taxon>Bacillota</taxon>
        <taxon>Bacilli</taxon>
        <taxon>Bacillales</taxon>
        <taxon>Fictibacillaceae</taxon>
        <taxon>Fictibacillus</taxon>
    </lineage>
</organism>
<keyword evidence="2" id="KW-1185">Reference proteome</keyword>
<sequence>MSSFNYITKFHQVDIQDVISIIFSFNTENDIVLFSAIENNLEYESIEDKEFINKNKLYKSNQWIFPEEVPGNIPNIIWYKTKGREDIKRAIEIESLFRCIILPKGLDIVHFNYLIYIIEDYEGPVLCVYDKTNNFNDKVLPKIQPYLGDCRISKSI</sequence>
<dbReference type="RefSeq" id="WP_066238497.1">
    <property type="nucleotide sequence ID" value="NZ_LRFC01000006.1"/>
</dbReference>